<evidence type="ECO:0000256" key="2">
    <source>
        <dbReference type="SAM" id="SignalP"/>
    </source>
</evidence>
<dbReference type="Proteomes" id="UP001364617">
    <property type="component" value="Unassembled WGS sequence"/>
</dbReference>
<evidence type="ECO:0000256" key="1">
    <source>
        <dbReference type="SAM" id="Phobius"/>
    </source>
</evidence>
<dbReference type="AlphaFoldDB" id="A0AAN9D3D9"/>
<protein>
    <submittedName>
        <fullName evidence="3">Uncharacterized protein</fullName>
    </submittedName>
</protein>
<feature type="signal peptide" evidence="2">
    <location>
        <begin position="1"/>
        <end position="19"/>
    </location>
</feature>
<name>A0AAN9D3D9_9TELE</name>
<proteinExistence type="predicted"/>
<gene>
    <name evidence="3" type="ORF">R3I93_008946</name>
</gene>
<keyword evidence="1" id="KW-0472">Membrane</keyword>
<evidence type="ECO:0000313" key="3">
    <source>
        <dbReference type="EMBL" id="KAK7157607.1"/>
    </source>
</evidence>
<accession>A0AAN9D3D9</accession>
<organism evidence="3 4">
    <name type="scientific">Phoxinus phoxinus</name>
    <name type="common">Eurasian minnow</name>
    <dbReference type="NCBI Taxonomy" id="58324"/>
    <lineage>
        <taxon>Eukaryota</taxon>
        <taxon>Metazoa</taxon>
        <taxon>Chordata</taxon>
        <taxon>Craniata</taxon>
        <taxon>Vertebrata</taxon>
        <taxon>Euteleostomi</taxon>
        <taxon>Actinopterygii</taxon>
        <taxon>Neopterygii</taxon>
        <taxon>Teleostei</taxon>
        <taxon>Ostariophysi</taxon>
        <taxon>Cypriniformes</taxon>
        <taxon>Leuciscidae</taxon>
        <taxon>Phoxininae</taxon>
        <taxon>Phoxinus</taxon>
    </lineage>
</organism>
<feature type="chain" id="PRO_5042819427" evidence="2">
    <location>
        <begin position="20"/>
        <end position="182"/>
    </location>
</feature>
<keyword evidence="1" id="KW-0812">Transmembrane</keyword>
<keyword evidence="4" id="KW-1185">Reference proteome</keyword>
<reference evidence="3 4" key="1">
    <citation type="submission" date="2024-02" db="EMBL/GenBank/DDBJ databases">
        <title>Chromosome-level genome assembly of the Eurasian Minnow (Phoxinus phoxinus).</title>
        <authorList>
            <person name="Oriowo T.O."/>
            <person name="Martin S."/>
            <person name="Stange M."/>
            <person name="Chrysostomakis Y."/>
            <person name="Brown T."/>
            <person name="Winkler S."/>
            <person name="Kukowka S."/>
            <person name="Myers E.W."/>
            <person name="Bohne A."/>
        </authorList>
    </citation>
    <scope>NUCLEOTIDE SEQUENCE [LARGE SCALE GENOMIC DNA]</scope>
    <source>
        <strain evidence="3">ZFMK-TIS-60720</strain>
        <tissue evidence="3">Whole Organism</tissue>
    </source>
</reference>
<feature type="transmembrane region" description="Helical" evidence="1">
    <location>
        <begin position="144"/>
        <end position="163"/>
    </location>
</feature>
<keyword evidence="1" id="KW-1133">Transmembrane helix</keyword>
<comment type="caution">
    <text evidence="3">The sequence shown here is derived from an EMBL/GenBank/DDBJ whole genome shotgun (WGS) entry which is preliminary data.</text>
</comment>
<evidence type="ECO:0000313" key="4">
    <source>
        <dbReference type="Proteomes" id="UP001364617"/>
    </source>
</evidence>
<keyword evidence="2" id="KW-0732">Signal</keyword>
<sequence>MSPALIFLVLLSGVSLIGGKSLEADETCVGLQREDRSYNFDLPEAVTLNVQNDACDAEWTIDKIFTAVLDGSSISYTPPFKNVTRQGICVNYCPVSVWFHVTCPKYTRELACYCTNSTDNQPVFNTSLPHRDTSSSTKRQHYCAMAVAVTFVIVILAFSIYRANSSAKYAPRASADEQNQPG</sequence>
<dbReference type="EMBL" id="JAYKXH010000009">
    <property type="protein sequence ID" value="KAK7157607.1"/>
    <property type="molecule type" value="Genomic_DNA"/>
</dbReference>